<dbReference type="PANTHER" id="PTHR43820">
    <property type="entry name" value="HIGH-AFFINITY BRANCHED-CHAIN AMINO ACID TRANSPORT ATP-BINDING PROTEIN LIVF"/>
    <property type="match status" value="1"/>
</dbReference>
<accession>A0A381QUA0</accession>
<dbReference type="GO" id="GO:0015658">
    <property type="term" value="F:branched-chain amino acid transmembrane transporter activity"/>
    <property type="evidence" value="ECO:0007669"/>
    <property type="project" value="TreeGrafter"/>
</dbReference>
<evidence type="ECO:0000256" key="1">
    <source>
        <dbReference type="ARBA" id="ARBA00005417"/>
    </source>
</evidence>
<proteinExistence type="inferred from homology"/>
<gene>
    <name evidence="4" type="ORF">METZ01_LOCUS35850</name>
</gene>
<dbReference type="InterPro" id="IPR052156">
    <property type="entry name" value="BCAA_Transport_ATP-bd_LivF"/>
</dbReference>
<dbReference type="AlphaFoldDB" id="A0A381QUA0"/>
<keyword evidence="2" id="KW-0813">Transport</keyword>
<dbReference type="EMBL" id="UINC01001531">
    <property type="protein sequence ID" value="SUZ82996.1"/>
    <property type="molecule type" value="Genomic_DNA"/>
</dbReference>
<name>A0A381QUA0_9ZZZZ</name>
<comment type="similarity">
    <text evidence="1">Belongs to the ABC transporter superfamily.</text>
</comment>
<evidence type="ECO:0000313" key="4">
    <source>
        <dbReference type="EMBL" id="SUZ82996.1"/>
    </source>
</evidence>
<evidence type="ECO:0000256" key="2">
    <source>
        <dbReference type="ARBA" id="ARBA00022448"/>
    </source>
</evidence>
<evidence type="ECO:0008006" key="5">
    <source>
        <dbReference type="Google" id="ProtNLM"/>
    </source>
</evidence>
<keyword evidence="3" id="KW-0029">Amino-acid transport</keyword>
<evidence type="ECO:0000256" key="3">
    <source>
        <dbReference type="ARBA" id="ARBA00022970"/>
    </source>
</evidence>
<protein>
    <recommendedName>
        <fullName evidence="5">ABC transporter domain-containing protein</fullName>
    </recommendedName>
</protein>
<organism evidence="4">
    <name type="scientific">marine metagenome</name>
    <dbReference type="NCBI Taxonomy" id="408172"/>
    <lineage>
        <taxon>unclassified sequences</taxon>
        <taxon>metagenomes</taxon>
        <taxon>ecological metagenomes</taxon>
    </lineage>
</organism>
<sequence length="57" mass="6324">MFGAFTRTEKDEVKYDLEGVYSFFPALKDRRNMLSGTLSGGEVQMLVAGRGLMAKTC</sequence>
<reference evidence="4" key="1">
    <citation type="submission" date="2018-05" db="EMBL/GenBank/DDBJ databases">
        <authorList>
            <person name="Lanie J.A."/>
            <person name="Ng W.-L."/>
            <person name="Kazmierczak K.M."/>
            <person name="Andrzejewski T.M."/>
            <person name="Davidsen T.M."/>
            <person name="Wayne K.J."/>
            <person name="Tettelin H."/>
            <person name="Glass J.I."/>
            <person name="Rusch D."/>
            <person name="Podicherti R."/>
            <person name="Tsui H.-C.T."/>
            <person name="Winkler M.E."/>
        </authorList>
    </citation>
    <scope>NUCLEOTIDE SEQUENCE</scope>
</reference>
<dbReference type="GO" id="GO:0015807">
    <property type="term" value="P:L-amino acid transport"/>
    <property type="evidence" value="ECO:0007669"/>
    <property type="project" value="TreeGrafter"/>
</dbReference>
<dbReference type="PANTHER" id="PTHR43820:SF4">
    <property type="entry name" value="HIGH-AFFINITY BRANCHED-CHAIN AMINO ACID TRANSPORT ATP-BINDING PROTEIN LIVF"/>
    <property type="match status" value="1"/>
</dbReference>